<dbReference type="SMART" id="SM00448">
    <property type="entry name" value="REC"/>
    <property type="match status" value="2"/>
</dbReference>
<dbReference type="InterPro" id="IPR001789">
    <property type="entry name" value="Sig_transdc_resp-reg_receiver"/>
</dbReference>
<evidence type="ECO:0000256" key="2">
    <source>
        <dbReference type="ARBA" id="ARBA00034247"/>
    </source>
</evidence>
<dbReference type="Gene3D" id="3.40.50.2300">
    <property type="match status" value="1"/>
</dbReference>
<dbReference type="InterPro" id="IPR043128">
    <property type="entry name" value="Rev_trsase/Diguanyl_cyclase"/>
</dbReference>
<dbReference type="Pfam" id="PF00990">
    <property type="entry name" value="GGDEF"/>
    <property type="match status" value="1"/>
</dbReference>
<dbReference type="Gene3D" id="3.30.70.270">
    <property type="match status" value="1"/>
</dbReference>
<dbReference type="PROSITE" id="PS50887">
    <property type="entry name" value="GGDEF"/>
    <property type="match status" value="1"/>
</dbReference>
<dbReference type="STRING" id="1217970.SAMN05444002_1987"/>
<accession>A0A1N6FVI3</accession>
<feature type="domain" description="GGDEF" evidence="5">
    <location>
        <begin position="324"/>
        <end position="471"/>
    </location>
</feature>
<feature type="modified residue" description="4-aspartylphosphate" evidence="3">
    <location>
        <position position="53"/>
    </location>
</feature>
<evidence type="ECO:0000256" key="3">
    <source>
        <dbReference type="PROSITE-ProRule" id="PRU00169"/>
    </source>
</evidence>
<sequence length="473" mass="50923">MPGKILIVDDVPANRVVLKAKLASACYDVVASGTGQDIVNLARTIRPRLVILDADSADAPGLAACRALRADEDVGSLPLIVTGTPVAGTHAAELMLAALEAGADAFHPKPMEETTLLARLRNLMRAREISEELRLRDTTSRALGFAEESEAFSRPARIALVGGDLATARRWRDALGDRLPHRVTVLDRHAALNGTTPALQDIYVIAANLRGSGDGLHLMSELRSRKWSRHASTLVVMPGDNPTLAAMALDLGASDLIEEPLDGRELAVRLTTLVARKRESDKLRRRVRDGLRLAVTDPLTGLYNRRYALSHLARIRERSAKAQTTFAVMILDLDRFKQVNDRHGHAAGDAVLRAVANRIAQNLRSVDMVARIGGEEFMVAMPDTTEDEARGAAQRLCRLVEAEPIALPAPSGATVRQTVSIGVAVGGQESADEWPEGDGTETLLEALIDQADKALLSSKAQGRNTVTIGRHAA</sequence>
<protein>
    <recommendedName>
        <fullName evidence="1">diguanylate cyclase</fullName>
        <ecNumber evidence="1">2.7.7.65</ecNumber>
    </recommendedName>
</protein>
<keyword evidence="3" id="KW-0597">Phosphoprotein</keyword>
<feature type="domain" description="Response regulatory" evidence="4">
    <location>
        <begin position="4"/>
        <end position="124"/>
    </location>
</feature>
<dbReference type="RefSeq" id="WP_074256062.1">
    <property type="nucleotide sequence ID" value="NZ_FSRL01000001.1"/>
</dbReference>
<dbReference type="PANTHER" id="PTHR45138">
    <property type="entry name" value="REGULATORY COMPONENTS OF SENSORY TRANSDUCTION SYSTEM"/>
    <property type="match status" value="1"/>
</dbReference>
<evidence type="ECO:0000256" key="1">
    <source>
        <dbReference type="ARBA" id="ARBA00012528"/>
    </source>
</evidence>
<dbReference type="GO" id="GO:0000160">
    <property type="term" value="P:phosphorelay signal transduction system"/>
    <property type="evidence" value="ECO:0007669"/>
    <property type="project" value="InterPro"/>
</dbReference>
<dbReference type="Proteomes" id="UP000184932">
    <property type="component" value="Unassembled WGS sequence"/>
</dbReference>
<dbReference type="CDD" id="cd01949">
    <property type="entry name" value="GGDEF"/>
    <property type="match status" value="1"/>
</dbReference>
<name>A0A1N6FVI3_9RHOB</name>
<dbReference type="EC" id="2.7.7.65" evidence="1"/>
<evidence type="ECO:0000313" key="7">
    <source>
        <dbReference type="Proteomes" id="UP000184932"/>
    </source>
</evidence>
<dbReference type="SUPFAM" id="SSF55073">
    <property type="entry name" value="Nucleotide cyclase"/>
    <property type="match status" value="1"/>
</dbReference>
<dbReference type="FunFam" id="3.30.70.270:FF:000001">
    <property type="entry name" value="Diguanylate cyclase domain protein"/>
    <property type="match status" value="1"/>
</dbReference>
<dbReference type="Pfam" id="PF00072">
    <property type="entry name" value="Response_reg"/>
    <property type="match status" value="1"/>
</dbReference>
<gene>
    <name evidence="6" type="ORF">SAMN05444002_1987</name>
</gene>
<proteinExistence type="predicted"/>
<dbReference type="AlphaFoldDB" id="A0A1N6FVI3"/>
<organism evidence="6 7">
    <name type="scientific">Vannielia litorea</name>
    <dbReference type="NCBI Taxonomy" id="1217970"/>
    <lineage>
        <taxon>Bacteria</taxon>
        <taxon>Pseudomonadati</taxon>
        <taxon>Pseudomonadota</taxon>
        <taxon>Alphaproteobacteria</taxon>
        <taxon>Rhodobacterales</taxon>
        <taxon>Paracoccaceae</taxon>
        <taxon>Vannielia</taxon>
    </lineage>
</organism>
<dbReference type="EMBL" id="FSRL01000001">
    <property type="protein sequence ID" value="SIN99191.1"/>
    <property type="molecule type" value="Genomic_DNA"/>
</dbReference>
<dbReference type="InterPro" id="IPR050469">
    <property type="entry name" value="Diguanylate_Cyclase"/>
</dbReference>
<dbReference type="InterPro" id="IPR000160">
    <property type="entry name" value="GGDEF_dom"/>
</dbReference>
<reference evidence="7" key="1">
    <citation type="submission" date="2016-11" db="EMBL/GenBank/DDBJ databases">
        <authorList>
            <person name="Varghese N."/>
            <person name="Submissions S."/>
        </authorList>
    </citation>
    <scope>NUCLEOTIDE SEQUENCE [LARGE SCALE GENOMIC DNA]</scope>
    <source>
        <strain evidence="7">DSM 29440</strain>
    </source>
</reference>
<dbReference type="GO" id="GO:0052621">
    <property type="term" value="F:diguanylate cyclase activity"/>
    <property type="evidence" value="ECO:0007669"/>
    <property type="project" value="UniProtKB-EC"/>
</dbReference>
<dbReference type="SUPFAM" id="SSF52172">
    <property type="entry name" value="CheY-like"/>
    <property type="match status" value="2"/>
</dbReference>
<evidence type="ECO:0000313" key="6">
    <source>
        <dbReference type="EMBL" id="SIN99191.1"/>
    </source>
</evidence>
<evidence type="ECO:0000259" key="4">
    <source>
        <dbReference type="PROSITE" id="PS50110"/>
    </source>
</evidence>
<dbReference type="SMART" id="SM00267">
    <property type="entry name" value="GGDEF"/>
    <property type="match status" value="1"/>
</dbReference>
<evidence type="ECO:0000259" key="5">
    <source>
        <dbReference type="PROSITE" id="PS50887"/>
    </source>
</evidence>
<dbReference type="InterPro" id="IPR029787">
    <property type="entry name" value="Nucleotide_cyclase"/>
</dbReference>
<comment type="catalytic activity">
    <reaction evidence="2">
        <text>2 GTP = 3',3'-c-di-GMP + 2 diphosphate</text>
        <dbReference type="Rhea" id="RHEA:24898"/>
        <dbReference type="ChEBI" id="CHEBI:33019"/>
        <dbReference type="ChEBI" id="CHEBI:37565"/>
        <dbReference type="ChEBI" id="CHEBI:58805"/>
        <dbReference type="EC" id="2.7.7.65"/>
    </reaction>
</comment>
<dbReference type="NCBIfam" id="TIGR00254">
    <property type="entry name" value="GGDEF"/>
    <property type="match status" value="1"/>
</dbReference>
<keyword evidence="7" id="KW-1185">Reference proteome</keyword>
<dbReference type="PROSITE" id="PS50110">
    <property type="entry name" value="RESPONSE_REGULATORY"/>
    <property type="match status" value="1"/>
</dbReference>
<dbReference type="InterPro" id="IPR011006">
    <property type="entry name" value="CheY-like_superfamily"/>
</dbReference>
<dbReference type="PANTHER" id="PTHR45138:SF9">
    <property type="entry name" value="DIGUANYLATE CYCLASE DGCM-RELATED"/>
    <property type="match status" value="1"/>
</dbReference>